<dbReference type="EMBL" id="CAJVQC010075093">
    <property type="protein sequence ID" value="CAG8813568.1"/>
    <property type="molecule type" value="Genomic_DNA"/>
</dbReference>
<organism evidence="1 2">
    <name type="scientific">Racocetra persica</name>
    <dbReference type="NCBI Taxonomy" id="160502"/>
    <lineage>
        <taxon>Eukaryota</taxon>
        <taxon>Fungi</taxon>
        <taxon>Fungi incertae sedis</taxon>
        <taxon>Mucoromycota</taxon>
        <taxon>Glomeromycotina</taxon>
        <taxon>Glomeromycetes</taxon>
        <taxon>Diversisporales</taxon>
        <taxon>Gigasporaceae</taxon>
        <taxon>Racocetra</taxon>
    </lineage>
</organism>
<feature type="non-terminal residue" evidence="1">
    <location>
        <position position="1"/>
    </location>
</feature>
<reference evidence="1" key="1">
    <citation type="submission" date="2021-06" db="EMBL/GenBank/DDBJ databases">
        <authorList>
            <person name="Kallberg Y."/>
            <person name="Tangrot J."/>
            <person name="Rosling A."/>
        </authorList>
    </citation>
    <scope>NUCLEOTIDE SEQUENCE</scope>
    <source>
        <strain evidence="1">MA461A</strain>
    </source>
</reference>
<keyword evidence="2" id="KW-1185">Reference proteome</keyword>
<evidence type="ECO:0000313" key="2">
    <source>
        <dbReference type="Proteomes" id="UP000789920"/>
    </source>
</evidence>
<accession>A0ACA9RW97</accession>
<gene>
    <name evidence="1" type="ORF">RPERSI_LOCUS23799</name>
</gene>
<proteinExistence type="predicted"/>
<comment type="caution">
    <text evidence="1">The sequence shown here is derived from an EMBL/GenBank/DDBJ whole genome shotgun (WGS) entry which is preliminary data.</text>
</comment>
<dbReference type="Proteomes" id="UP000789920">
    <property type="component" value="Unassembled WGS sequence"/>
</dbReference>
<protein>
    <submittedName>
        <fullName evidence="1">20852_t:CDS:1</fullName>
    </submittedName>
</protein>
<sequence length="98" mass="11470">AWKSKSGNYNYTVINLGALPTQPNLKYTQHPGVYPISNNYKIEVSWGRNKRNHVQASINYVKQIPHFEIEWIHDKQKYTIVSQISPSDISAKYYNEEK</sequence>
<evidence type="ECO:0000313" key="1">
    <source>
        <dbReference type="EMBL" id="CAG8813568.1"/>
    </source>
</evidence>
<name>A0ACA9RW97_9GLOM</name>